<comment type="caution">
    <text evidence="1">The sequence shown here is derived from an EMBL/GenBank/DDBJ whole genome shotgun (WGS) entry which is preliminary data.</text>
</comment>
<gene>
    <name evidence="1" type="ORF">SPIL2461_LOCUS5785</name>
</gene>
<dbReference type="OrthoDB" id="10397426at2759"/>
<accession>A0A812MTX5</accession>
<evidence type="ECO:0000313" key="2">
    <source>
        <dbReference type="Proteomes" id="UP000649617"/>
    </source>
</evidence>
<evidence type="ECO:0000313" key="1">
    <source>
        <dbReference type="EMBL" id="CAE7267083.1"/>
    </source>
</evidence>
<protein>
    <submittedName>
        <fullName evidence="1">Uncharacterized protein</fullName>
    </submittedName>
</protein>
<dbReference type="AlphaFoldDB" id="A0A812MTX5"/>
<organism evidence="1 2">
    <name type="scientific">Symbiodinium pilosum</name>
    <name type="common">Dinoflagellate</name>
    <dbReference type="NCBI Taxonomy" id="2952"/>
    <lineage>
        <taxon>Eukaryota</taxon>
        <taxon>Sar</taxon>
        <taxon>Alveolata</taxon>
        <taxon>Dinophyceae</taxon>
        <taxon>Suessiales</taxon>
        <taxon>Symbiodiniaceae</taxon>
        <taxon>Symbiodinium</taxon>
    </lineage>
</organism>
<name>A0A812MTX5_SYMPI</name>
<reference evidence="1" key="1">
    <citation type="submission" date="2021-02" db="EMBL/GenBank/DDBJ databases">
        <authorList>
            <person name="Dougan E. K."/>
            <person name="Rhodes N."/>
            <person name="Thang M."/>
            <person name="Chan C."/>
        </authorList>
    </citation>
    <scope>NUCLEOTIDE SEQUENCE</scope>
</reference>
<sequence length="84" mass="9319">MRFEALWGVEELVLFDTGITADGHDALQCAVVSRAALAMEAARALRKSDELIEKVRVKRLRRPRALQVQPWIGSMGGKQTVSGR</sequence>
<dbReference type="Proteomes" id="UP000649617">
    <property type="component" value="Unassembled WGS sequence"/>
</dbReference>
<keyword evidence="2" id="KW-1185">Reference proteome</keyword>
<proteinExistence type="predicted"/>
<dbReference type="EMBL" id="CAJNIZ010008413">
    <property type="protein sequence ID" value="CAE7267083.1"/>
    <property type="molecule type" value="Genomic_DNA"/>
</dbReference>